<dbReference type="PROSITE" id="PS50943">
    <property type="entry name" value="HTH_CROC1"/>
    <property type="match status" value="1"/>
</dbReference>
<feature type="domain" description="HTH cro/C1-type" evidence="2">
    <location>
        <begin position="34"/>
        <end position="88"/>
    </location>
</feature>
<reference evidence="3 5" key="1">
    <citation type="submission" date="2015-09" db="EMBL/GenBank/DDBJ databases">
        <authorList>
            <consortium name="Pathogen Informatics"/>
        </authorList>
    </citation>
    <scope>NUCLEOTIDE SEQUENCE [LARGE SCALE GENOMIC DNA]</scope>
    <source>
        <strain evidence="3 5">2789STDY5834841</strain>
    </source>
</reference>
<name>A0A174DLG4_9FIRM</name>
<dbReference type="SUPFAM" id="SSF47413">
    <property type="entry name" value="lambda repressor-like DNA-binding domains"/>
    <property type="match status" value="1"/>
</dbReference>
<dbReference type="Proteomes" id="UP000095787">
    <property type="component" value="Unassembled WGS sequence"/>
</dbReference>
<proteinExistence type="predicted"/>
<dbReference type="Proteomes" id="UP000292665">
    <property type="component" value="Unassembled WGS sequence"/>
</dbReference>
<evidence type="ECO:0000259" key="2">
    <source>
        <dbReference type="PROSITE" id="PS50943"/>
    </source>
</evidence>
<evidence type="ECO:0000256" key="1">
    <source>
        <dbReference type="ARBA" id="ARBA00023125"/>
    </source>
</evidence>
<dbReference type="Gene3D" id="1.10.260.40">
    <property type="entry name" value="lambda repressor-like DNA-binding domains"/>
    <property type="match status" value="1"/>
</dbReference>
<organism evidence="3 5">
    <name type="scientific">[Ruminococcus] torques</name>
    <dbReference type="NCBI Taxonomy" id="33039"/>
    <lineage>
        <taxon>Bacteria</taxon>
        <taxon>Bacillati</taxon>
        <taxon>Bacillota</taxon>
        <taxon>Clostridia</taxon>
        <taxon>Lachnospirales</taxon>
        <taxon>Lachnospiraceae</taxon>
        <taxon>Mediterraneibacter</taxon>
    </lineage>
</organism>
<evidence type="ECO:0000313" key="5">
    <source>
        <dbReference type="Proteomes" id="UP000095787"/>
    </source>
</evidence>
<reference evidence="4 6" key="2">
    <citation type="journal article" date="2019" name="Science, e1252229">
        <title>Invertible promoters mediate bacterial phase variation, antibiotic resistance, and host adaptation in the gut.</title>
        <authorList>
            <person name="Jiang X."/>
            <person name="Hall A.B."/>
            <person name="Arthur T.D."/>
            <person name="Plichta D.R."/>
            <person name="Covington C.T."/>
            <person name="Poyet M."/>
            <person name="Crothers J."/>
            <person name="Moses P.L."/>
            <person name="Tolonen A.C."/>
            <person name="Vlamakis H."/>
            <person name="Alm E.J."/>
            <person name="Xavier R.J."/>
        </authorList>
    </citation>
    <scope>NUCLEOTIDE SEQUENCE [LARGE SCALE GENOMIC DNA]</scope>
    <source>
        <strain evidence="4">Aa_0143</strain>
        <strain evidence="6">aa_0143</strain>
    </source>
</reference>
<accession>A0A174DLG4</accession>
<dbReference type="AlphaFoldDB" id="A0A174DLG4"/>
<evidence type="ECO:0000313" key="3">
    <source>
        <dbReference type="EMBL" id="CUO26343.1"/>
    </source>
</evidence>
<dbReference type="EMBL" id="RCYR01000002">
    <property type="protein sequence ID" value="RYS81838.1"/>
    <property type="molecule type" value="Genomic_DNA"/>
</dbReference>
<dbReference type="PANTHER" id="PTHR46558">
    <property type="entry name" value="TRACRIPTIONAL REGULATORY PROTEIN-RELATED-RELATED"/>
    <property type="match status" value="1"/>
</dbReference>
<dbReference type="GO" id="GO:0003677">
    <property type="term" value="F:DNA binding"/>
    <property type="evidence" value="ECO:0007669"/>
    <property type="project" value="UniProtKB-KW"/>
</dbReference>
<gene>
    <name evidence="3" type="primary">immR_1</name>
    <name evidence="4" type="ORF">EAI93_03095</name>
    <name evidence="3" type="ORF">ERS852456_02053</name>
</gene>
<dbReference type="Pfam" id="PF01381">
    <property type="entry name" value="HTH_3"/>
    <property type="match status" value="1"/>
</dbReference>
<dbReference type="PANTHER" id="PTHR46558:SF11">
    <property type="entry name" value="HTH-TYPE TRANSCRIPTIONAL REGULATOR XRE"/>
    <property type="match status" value="1"/>
</dbReference>
<evidence type="ECO:0000313" key="4">
    <source>
        <dbReference type="EMBL" id="RYS81838.1"/>
    </source>
</evidence>
<dbReference type="InterPro" id="IPR001387">
    <property type="entry name" value="Cro/C1-type_HTH"/>
</dbReference>
<keyword evidence="1" id="KW-0238">DNA-binding</keyword>
<evidence type="ECO:0000313" key="6">
    <source>
        <dbReference type="Proteomes" id="UP000292665"/>
    </source>
</evidence>
<dbReference type="InterPro" id="IPR010982">
    <property type="entry name" value="Lambda_DNA-bd_dom_sf"/>
</dbReference>
<protein>
    <submittedName>
        <fullName evidence="3">HTH-type transcriptional regulator immR</fullName>
    </submittedName>
    <submittedName>
        <fullName evidence="4">XRE family transcriptional regulator</fullName>
    </submittedName>
</protein>
<sequence>MKKHDKINIYCVFFKTGSILLAMKKEENAVGENIRRLRMRNQLKQADLAQKLNISRQSLSAYERGITLPDIYLLIEIADFFRISLDELTGRITIH</sequence>
<dbReference type="EMBL" id="CYZO01000028">
    <property type="protein sequence ID" value="CUO26343.1"/>
    <property type="molecule type" value="Genomic_DNA"/>
</dbReference>
<dbReference type="CDD" id="cd00093">
    <property type="entry name" value="HTH_XRE"/>
    <property type="match status" value="1"/>
</dbReference>
<dbReference type="SMART" id="SM00530">
    <property type="entry name" value="HTH_XRE"/>
    <property type="match status" value="1"/>
</dbReference>